<dbReference type="Proteomes" id="UP000573729">
    <property type="component" value="Unassembled WGS sequence"/>
</dbReference>
<dbReference type="PANTHER" id="PTHR46889:SF4">
    <property type="entry name" value="TRANSPOSASE INSO FOR INSERTION SEQUENCE ELEMENT IS911B-RELATED"/>
    <property type="match status" value="1"/>
</dbReference>
<dbReference type="InterPro" id="IPR050900">
    <property type="entry name" value="Transposase_IS3/IS150/IS904"/>
</dbReference>
<dbReference type="InterPro" id="IPR012337">
    <property type="entry name" value="RNaseH-like_sf"/>
</dbReference>
<evidence type="ECO:0000313" key="3">
    <source>
        <dbReference type="EMBL" id="MBB4665581.1"/>
    </source>
</evidence>
<dbReference type="GO" id="GO:0015074">
    <property type="term" value="P:DNA integration"/>
    <property type="evidence" value="ECO:0007669"/>
    <property type="project" value="InterPro"/>
</dbReference>
<proteinExistence type="predicted"/>
<accession>A0A7W7BPL2</accession>
<dbReference type="Pfam" id="PF00665">
    <property type="entry name" value="rve"/>
    <property type="match status" value="1"/>
</dbReference>
<feature type="domain" description="Integrase catalytic" evidence="2">
    <location>
        <begin position="121"/>
        <end position="192"/>
    </location>
</feature>
<name>A0A7W7BPL2_9MICO</name>
<dbReference type="AlphaFoldDB" id="A0A7W7BPL2"/>
<dbReference type="RefSeq" id="WP_184214568.1">
    <property type="nucleotide sequence ID" value="NZ_JACHMD010000001.1"/>
</dbReference>
<evidence type="ECO:0000313" key="4">
    <source>
        <dbReference type="Proteomes" id="UP000573729"/>
    </source>
</evidence>
<dbReference type="InterPro" id="IPR001584">
    <property type="entry name" value="Integrase_cat-core"/>
</dbReference>
<protein>
    <submittedName>
        <fullName evidence="3">Transposase InsO family protein</fullName>
    </submittedName>
</protein>
<reference evidence="3 4" key="1">
    <citation type="submission" date="2020-08" db="EMBL/GenBank/DDBJ databases">
        <title>Sequencing the genomes of 1000 actinobacteria strains.</title>
        <authorList>
            <person name="Klenk H.-P."/>
        </authorList>
    </citation>
    <scope>NUCLEOTIDE SEQUENCE [LARGE SCALE GENOMIC DNA]</scope>
    <source>
        <strain evidence="3 4">DSM 24947</strain>
    </source>
</reference>
<sequence>MINPAVDGLAEHVGTAAACALLGRSRASHYRAKNPPPPRPRTPRPAPANKLSAAERAHVLAVLTSQRFADKSVAQVWATLLDEGTYLCSMSTMHRILREHDMAGERRRQASHPPRTRPELVATAPGQVWSWDITKLKGPERGVYYDLYVVLDIFSRFVVGWTIAAREDAEIAKNLLEHAMGIHGVPEAIHADSETVRAGVLRGPDPHSDGRARMLVPGVLRGS</sequence>
<evidence type="ECO:0000256" key="1">
    <source>
        <dbReference type="SAM" id="MobiDB-lite"/>
    </source>
</evidence>
<feature type="region of interest" description="Disordered" evidence="1">
    <location>
        <begin position="28"/>
        <end position="51"/>
    </location>
</feature>
<dbReference type="Gene3D" id="3.30.420.10">
    <property type="entry name" value="Ribonuclease H-like superfamily/Ribonuclease H"/>
    <property type="match status" value="1"/>
</dbReference>
<dbReference type="PANTHER" id="PTHR46889">
    <property type="entry name" value="TRANSPOSASE INSF FOR INSERTION SEQUENCE IS3B-RELATED"/>
    <property type="match status" value="1"/>
</dbReference>
<organism evidence="3 4">
    <name type="scientific">Microbacterium marinum</name>
    <dbReference type="NCBI Taxonomy" id="421115"/>
    <lineage>
        <taxon>Bacteria</taxon>
        <taxon>Bacillati</taxon>
        <taxon>Actinomycetota</taxon>
        <taxon>Actinomycetes</taxon>
        <taxon>Micrococcales</taxon>
        <taxon>Microbacteriaceae</taxon>
        <taxon>Microbacterium</taxon>
    </lineage>
</organism>
<dbReference type="InterPro" id="IPR036397">
    <property type="entry name" value="RNaseH_sf"/>
</dbReference>
<dbReference type="GO" id="GO:0003676">
    <property type="term" value="F:nucleic acid binding"/>
    <property type="evidence" value="ECO:0007669"/>
    <property type="project" value="InterPro"/>
</dbReference>
<dbReference type="SUPFAM" id="SSF53098">
    <property type="entry name" value="Ribonuclease H-like"/>
    <property type="match status" value="1"/>
</dbReference>
<comment type="caution">
    <text evidence="3">The sequence shown here is derived from an EMBL/GenBank/DDBJ whole genome shotgun (WGS) entry which is preliminary data.</text>
</comment>
<evidence type="ECO:0000259" key="2">
    <source>
        <dbReference type="PROSITE" id="PS50994"/>
    </source>
</evidence>
<gene>
    <name evidence="3" type="ORF">BKA24_000290</name>
</gene>
<dbReference type="PROSITE" id="PS50994">
    <property type="entry name" value="INTEGRASE"/>
    <property type="match status" value="1"/>
</dbReference>
<keyword evidence="4" id="KW-1185">Reference proteome</keyword>
<dbReference type="EMBL" id="JACHMD010000001">
    <property type="protein sequence ID" value="MBB4665581.1"/>
    <property type="molecule type" value="Genomic_DNA"/>
</dbReference>
<feature type="compositionally biased region" description="Pro residues" evidence="1">
    <location>
        <begin position="34"/>
        <end position="46"/>
    </location>
</feature>